<feature type="transmembrane region" description="Helical" evidence="1">
    <location>
        <begin position="74"/>
        <end position="98"/>
    </location>
</feature>
<evidence type="ECO:0000313" key="3">
    <source>
        <dbReference type="Proteomes" id="UP001168877"/>
    </source>
</evidence>
<reference evidence="2" key="1">
    <citation type="journal article" date="2022" name="Plant J.">
        <title>Strategies of tolerance reflected in two North American maple genomes.</title>
        <authorList>
            <person name="McEvoy S.L."/>
            <person name="Sezen U.U."/>
            <person name="Trouern-Trend A."/>
            <person name="McMahon S.M."/>
            <person name="Schaberg P.G."/>
            <person name="Yang J."/>
            <person name="Wegrzyn J.L."/>
            <person name="Swenson N.G."/>
        </authorList>
    </citation>
    <scope>NUCLEOTIDE SEQUENCE</scope>
    <source>
        <strain evidence="2">NS2018</strain>
    </source>
</reference>
<accession>A0AA39T8R6</accession>
<protein>
    <submittedName>
        <fullName evidence="2">Uncharacterized protein</fullName>
    </submittedName>
</protein>
<dbReference type="PANTHER" id="PTHR11206">
    <property type="entry name" value="MULTIDRUG RESISTANCE PROTEIN"/>
    <property type="match status" value="1"/>
</dbReference>
<organism evidence="2 3">
    <name type="scientific">Acer saccharum</name>
    <name type="common">Sugar maple</name>
    <dbReference type="NCBI Taxonomy" id="4024"/>
    <lineage>
        <taxon>Eukaryota</taxon>
        <taxon>Viridiplantae</taxon>
        <taxon>Streptophyta</taxon>
        <taxon>Embryophyta</taxon>
        <taxon>Tracheophyta</taxon>
        <taxon>Spermatophyta</taxon>
        <taxon>Magnoliopsida</taxon>
        <taxon>eudicotyledons</taxon>
        <taxon>Gunneridae</taxon>
        <taxon>Pentapetalae</taxon>
        <taxon>rosids</taxon>
        <taxon>malvids</taxon>
        <taxon>Sapindales</taxon>
        <taxon>Sapindaceae</taxon>
        <taxon>Hippocastanoideae</taxon>
        <taxon>Acereae</taxon>
        <taxon>Acer</taxon>
    </lineage>
</organism>
<dbReference type="Proteomes" id="UP001168877">
    <property type="component" value="Unassembled WGS sequence"/>
</dbReference>
<proteinExistence type="predicted"/>
<comment type="caution">
    <text evidence="2">The sequence shown here is derived from an EMBL/GenBank/DDBJ whole genome shotgun (WGS) entry which is preliminary data.</text>
</comment>
<keyword evidence="3" id="KW-1185">Reference proteome</keyword>
<dbReference type="AlphaFoldDB" id="A0AA39T8R6"/>
<reference evidence="2" key="2">
    <citation type="submission" date="2023-06" db="EMBL/GenBank/DDBJ databases">
        <authorList>
            <person name="Swenson N.G."/>
            <person name="Wegrzyn J.L."/>
            <person name="Mcevoy S.L."/>
        </authorList>
    </citation>
    <scope>NUCLEOTIDE SEQUENCE</scope>
    <source>
        <strain evidence="2">NS2018</strain>
        <tissue evidence="2">Leaf</tissue>
    </source>
</reference>
<keyword evidence="1" id="KW-0812">Transmembrane</keyword>
<keyword evidence="1" id="KW-0472">Membrane</keyword>
<dbReference type="EMBL" id="JAUESC010000002">
    <property type="protein sequence ID" value="KAK0603863.1"/>
    <property type="molecule type" value="Genomic_DNA"/>
</dbReference>
<evidence type="ECO:0000313" key="2">
    <source>
        <dbReference type="EMBL" id="KAK0603863.1"/>
    </source>
</evidence>
<keyword evidence="1" id="KW-1133">Transmembrane helix</keyword>
<sequence>MMIPFAFFAGTGVRVANELGAGNGKGAKFATAVAVSSCPPSSKQTLSSLSFHYSTQQCSASPLRVAVGSGWQSYVAYINLGCYYVIGVPLGFVMGWVFNQGVMGSGWNDFRWHGSSNLDIDHYYSQCDWDREAKKASMHVRKWGAEAN</sequence>
<name>A0AA39T8R6_ACESA</name>
<gene>
    <name evidence="2" type="ORF">LWI29_009531</name>
</gene>
<evidence type="ECO:0000256" key="1">
    <source>
        <dbReference type="SAM" id="Phobius"/>
    </source>
</evidence>